<feature type="compositionally biased region" description="Gly residues" evidence="1">
    <location>
        <begin position="64"/>
        <end position="76"/>
    </location>
</feature>
<feature type="region of interest" description="Disordered" evidence="1">
    <location>
        <begin position="1"/>
        <end position="80"/>
    </location>
</feature>
<evidence type="ECO:0000256" key="2">
    <source>
        <dbReference type="SAM" id="Phobius"/>
    </source>
</evidence>
<feature type="compositionally biased region" description="Gly residues" evidence="1">
    <location>
        <begin position="34"/>
        <end position="52"/>
    </location>
</feature>
<reference evidence="4 5" key="1">
    <citation type="journal article" date="2019" name="Int. J. Syst. Evol. Microbiol.">
        <title>The Global Catalogue of Microorganisms (GCM) 10K type strain sequencing project: providing services to taxonomists for standard genome sequencing and annotation.</title>
        <authorList>
            <consortium name="The Broad Institute Genomics Platform"/>
            <consortium name="The Broad Institute Genome Sequencing Center for Infectious Disease"/>
            <person name="Wu L."/>
            <person name="Ma J."/>
        </authorList>
    </citation>
    <scope>NUCLEOTIDE SEQUENCE [LARGE SCALE GENOMIC DNA]</scope>
    <source>
        <strain evidence="4 5">JCM 10303</strain>
    </source>
</reference>
<evidence type="ECO:0000259" key="3">
    <source>
        <dbReference type="Pfam" id="PF14230"/>
    </source>
</evidence>
<evidence type="ECO:0000313" key="5">
    <source>
        <dbReference type="Proteomes" id="UP001500729"/>
    </source>
</evidence>
<dbReference type="RefSeq" id="WP_011873616.1">
    <property type="nucleotide sequence ID" value="NZ_BAAAGS010000030.1"/>
</dbReference>
<accession>A0ABN1DC01</accession>
<dbReference type="EMBL" id="BAAAGS010000030">
    <property type="protein sequence ID" value="GAA0539506.1"/>
    <property type="molecule type" value="Genomic_DNA"/>
</dbReference>
<keyword evidence="2" id="KW-0472">Membrane</keyword>
<gene>
    <name evidence="4" type="ORF">GCM10009533_43310</name>
</gene>
<sequence>MTNPYGPPGGQQPPWGQQPQGPGPYPGGVPQSGYGCGQPGGYGHQGGYGGQPYGAPPAPYGQYPQGGFGGQPGFGGPAPEKRKRRALPWVLGGVVLVVVAAAVFVLGFVAPGWFVRSVFDAESVEKGVRQTLETSYRLGDVGPVTCPSGQAVQPGHSFDCRVTVEGRQQSVKVTVKNDKGTYEVGHPR</sequence>
<evidence type="ECO:0000313" key="4">
    <source>
        <dbReference type="EMBL" id="GAA0539506.1"/>
    </source>
</evidence>
<dbReference type="Pfam" id="PF14230">
    <property type="entry name" value="DUF4333"/>
    <property type="match status" value="1"/>
</dbReference>
<evidence type="ECO:0000256" key="1">
    <source>
        <dbReference type="SAM" id="MobiDB-lite"/>
    </source>
</evidence>
<keyword evidence="5" id="KW-1185">Reference proteome</keyword>
<organism evidence="4 5">
    <name type="scientific">Saccharopolyspora erythraea</name>
    <name type="common">Streptomyces erythraeus</name>
    <dbReference type="NCBI Taxonomy" id="1836"/>
    <lineage>
        <taxon>Bacteria</taxon>
        <taxon>Bacillati</taxon>
        <taxon>Actinomycetota</taxon>
        <taxon>Actinomycetes</taxon>
        <taxon>Pseudonocardiales</taxon>
        <taxon>Pseudonocardiaceae</taxon>
        <taxon>Saccharopolyspora</taxon>
    </lineage>
</organism>
<keyword evidence="2" id="KW-0812">Transmembrane</keyword>
<protein>
    <recommendedName>
        <fullName evidence="3">DUF4333 domain-containing protein</fullName>
    </recommendedName>
</protein>
<feature type="transmembrane region" description="Helical" evidence="2">
    <location>
        <begin position="89"/>
        <end position="114"/>
    </location>
</feature>
<feature type="domain" description="DUF4333" evidence="3">
    <location>
        <begin position="104"/>
        <end position="180"/>
    </location>
</feature>
<proteinExistence type="predicted"/>
<comment type="caution">
    <text evidence="4">The sequence shown here is derived from an EMBL/GenBank/DDBJ whole genome shotgun (WGS) entry which is preliminary data.</text>
</comment>
<dbReference type="InterPro" id="IPR025637">
    <property type="entry name" value="DUF4333"/>
</dbReference>
<feature type="compositionally biased region" description="Pro residues" evidence="1">
    <location>
        <begin position="1"/>
        <end position="11"/>
    </location>
</feature>
<dbReference type="Proteomes" id="UP001500729">
    <property type="component" value="Unassembled WGS sequence"/>
</dbReference>
<keyword evidence="2" id="KW-1133">Transmembrane helix</keyword>
<name>A0ABN1DC01_SACER</name>